<feature type="transmembrane region" description="Helical" evidence="5">
    <location>
        <begin position="167"/>
        <end position="185"/>
    </location>
</feature>
<dbReference type="InterPro" id="IPR007016">
    <property type="entry name" value="O-antigen_ligase-rel_domated"/>
</dbReference>
<dbReference type="STRING" id="946483.Cenrod_1367"/>
<feature type="transmembrane region" description="Helical" evidence="5">
    <location>
        <begin position="284"/>
        <end position="307"/>
    </location>
</feature>
<dbReference type="AlphaFoldDB" id="U5NBA6"/>
<evidence type="ECO:0000256" key="5">
    <source>
        <dbReference type="SAM" id="Phobius"/>
    </source>
</evidence>
<evidence type="ECO:0000256" key="3">
    <source>
        <dbReference type="ARBA" id="ARBA00022989"/>
    </source>
</evidence>
<feature type="transmembrane region" description="Helical" evidence="5">
    <location>
        <begin position="235"/>
        <end position="251"/>
    </location>
</feature>
<keyword evidence="8" id="KW-1185">Reference proteome</keyword>
<dbReference type="KEGG" id="cbx:Cenrod_1367"/>
<dbReference type="Pfam" id="PF04932">
    <property type="entry name" value="Wzy_C"/>
    <property type="match status" value="1"/>
</dbReference>
<dbReference type="PATRIC" id="fig|946483.4.peg.1376"/>
<feature type="transmembrane region" description="Helical" evidence="5">
    <location>
        <begin position="257"/>
        <end position="272"/>
    </location>
</feature>
<feature type="transmembrane region" description="Helical" evidence="5">
    <location>
        <begin position="369"/>
        <end position="390"/>
    </location>
</feature>
<dbReference type="EMBL" id="CP004885">
    <property type="protein sequence ID" value="AGX87454.1"/>
    <property type="molecule type" value="Genomic_DNA"/>
</dbReference>
<feature type="transmembrane region" description="Helical" evidence="5">
    <location>
        <begin position="205"/>
        <end position="228"/>
    </location>
</feature>
<dbReference type="RefSeq" id="WP_022772778.1">
    <property type="nucleotide sequence ID" value="NC_022576.1"/>
</dbReference>
<evidence type="ECO:0000256" key="2">
    <source>
        <dbReference type="ARBA" id="ARBA00022692"/>
    </source>
</evidence>
<gene>
    <name evidence="7" type="ORF">Cenrod_1367</name>
</gene>
<feature type="transmembrane region" description="Helical" evidence="5">
    <location>
        <begin position="113"/>
        <end position="132"/>
    </location>
</feature>
<proteinExistence type="predicted"/>
<feature type="transmembrane region" description="Helical" evidence="5">
    <location>
        <begin position="6"/>
        <end position="28"/>
    </location>
</feature>
<evidence type="ECO:0000256" key="4">
    <source>
        <dbReference type="ARBA" id="ARBA00023136"/>
    </source>
</evidence>
<reference evidence="7 8" key="1">
    <citation type="journal article" date="2013" name="Genome Biol.">
        <title>Genomic analysis reveals key aspects of prokaryotic symbiosis in the phototrophic consortium "Chlorochromatium aggregatum".</title>
        <authorList>
            <person name="Liu Z."/>
            <person name="Muller J."/>
            <person name="Li T."/>
            <person name="Alvey R.M."/>
            <person name="Vogl K."/>
            <person name="Frigaard N.U."/>
            <person name="Rockwell N.C."/>
            <person name="Boyd E.S."/>
            <person name="Tomsho L.P."/>
            <person name="Schuster S.C."/>
            <person name="Henke P."/>
            <person name="Rohde M."/>
            <person name="Overmann J."/>
            <person name="Bryant D.A."/>
        </authorList>
    </citation>
    <scope>NUCLEOTIDE SEQUENCE [LARGE SCALE GENOMIC DNA]</scope>
    <source>
        <strain evidence="7">CR</strain>
    </source>
</reference>
<dbReference type="GO" id="GO:0016020">
    <property type="term" value="C:membrane"/>
    <property type="evidence" value="ECO:0007669"/>
    <property type="project" value="UniProtKB-SubCell"/>
</dbReference>
<feature type="transmembrane region" description="Helical" evidence="5">
    <location>
        <begin position="79"/>
        <end position="101"/>
    </location>
</feature>
<dbReference type="PANTHER" id="PTHR37422:SF13">
    <property type="entry name" value="LIPOPOLYSACCHARIDE BIOSYNTHESIS PROTEIN PA4999-RELATED"/>
    <property type="match status" value="1"/>
</dbReference>
<feature type="transmembrane region" description="Helical" evidence="5">
    <location>
        <begin position="40"/>
        <end position="59"/>
    </location>
</feature>
<keyword evidence="4 5" id="KW-0472">Membrane</keyword>
<evidence type="ECO:0000256" key="1">
    <source>
        <dbReference type="ARBA" id="ARBA00004141"/>
    </source>
</evidence>
<keyword evidence="3 5" id="KW-1133">Transmembrane helix</keyword>
<evidence type="ECO:0000313" key="7">
    <source>
        <dbReference type="EMBL" id="AGX87454.1"/>
    </source>
</evidence>
<accession>U5NBA6</accession>
<evidence type="ECO:0000259" key="6">
    <source>
        <dbReference type="Pfam" id="PF04932"/>
    </source>
</evidence>
<dbReference type="InterPro" id="IPR051533">
    <property type="entry name" value="WaaL-like"/>
</dbReference>
<dbReference type="eggNOG" id="COG3307">
    <property type="taxonomic scope" value="Bacteria"/>
</dbReference>
<organism evidence="7 8">
    <name type="scientific">Candidatus Symbiobacter mobilis CR</name>
    <dbReference type="NCBI Taxonomy" id="946483"/>
    <lineage>
        <taxon>Bacteria</taxon>
        <taxon>Pseudomonadati</taxon>
        <taxon>Pseudomonadota</taxon>
        <taxon>Betaproteobacteria</taxon>
        <taxon>Burkholderiales</taxon>
        <taxon>Comamonadaceae</taxon>
    </lineage>
</organism>
<dbReference type="PANTHER" id="PTHR37422">
    <property type="entry name" value="TEICHURONIC ACID BIOSYNTHESIS PROTEIN TUAE"/>
    <property type="match status" value="1"/>
</dbReference>
<sequence length="466" mass="51356">MEVVVVAIYVGAALGAALGLALLLGVLLHAQRDYGQWLQVLLIPWIVGAITVGSLLSNRNLRSIEFALSQAVEPAQGGGVLRIFTMMLVGACFARIGAHFFRPKLDRIKMDVVPFLAFAFVFLTHHVLASIWGTKPAFIYQLMYPIVVFGALYLAQNEPVEPVLHAAKLGLHAMMLLSLLLAVVWPTLTVQYGYHGFLPGISFRLWGVGSNPNSIGPLAWIALLFEYLYPTRSRWLRIIAIGAGVLVFVLAQSKTAWGIAVLLTPVLIAYRMPQREQGVDVRWLLLAVFGASAGLLGLLFTDPVAIWERFAYSSSGSELTSLTGRDQIWEVAIQEWLRNPIFGYGPTLWNAEFRQQIGMLFAFSAHNQFLQSLSMAGILGLVSMVVYLVVLGRYAWRAGAQSRGVSMVLYLTILIRSLTETPMSMGTLLSGEVMTQILLFMLCLHWGRAPVEAQPGEVNGVPQREQ</sequence>
<dbReference type="Proteomes" id="UP000017184">
    <property type="component" value="Chromosome"/>
</dbReference>
<name>U5NBA6_9BURK</name>
<evidence type="ECO:0000313" key="8">
    <source>
        <dbReference type="Proteomes" id="UP000017184"/>
    </source>
</evidence>
<keyword evidence="2 5" id="KW-0812">Transmembrane</keyword>
<feature type="transmembrane region" description="Helical" evidence="5">
    <location>
        <begin position="138"/>
        <end position="155"/>
    </location>
</feature>
<feature type="domain" description="O-antigen ligase-related" evidence="6">
    <location>
        <begin position="243"/>
        <end position="383"/>
    </location>
</feature>
<comment type="subcellular location">
    <subcellularLocation>
        <location evidence="1">Membrane</location>
        <topology evidence="1">Multi-pass membrane protein</topology>
    </subcellularLocation>
</comment>
<protein>
    <submittedName>
        <fullName evidence="7">O-antigen polymerase</fullName>
    </submittedName>
</protein>
<dbReference type="HOGENOM" id="CLU_551910_0_0_4"/>
<dbReference type="OrthoDB" id="7056675at2"/>